<keyword evidence="1" id="KW-0677">Repeat</keyword>
<sequence length="228" mass="26416">MFNKKFIIIISIIVLAAAGFLSYKYLGKKPESPEQFLERQLVFNIKRQDLPSQAAELYKKEFDETAGNLRKNPDSLNDWVDLGVIKKIIGDLEGAETAWLKASEVNPQNSLSFANLGDLYGFYLNQPQKAEEMMQKAIANDPKEPEWYLRLSEIYHYSYPEKKDLTDDILLQGLSQIPDDVNLTSNLAAYYREIKDVSRAIEWYEKLLKIWPDNETAKQDLEELKKQQ</sequence>
<dbReference type="Pfam" id="PF13181">
    <property type="entry name" value="TPR_8"/>
    <property type="match status" value="2"/>
</dbReference>
<evidence type="ECO:0000313" key="5">
    <source>
        <dbReference type="EMBL" id="PJA64432.1"/>
    </source>
</evidence>
<dbReference type="PROSITE" id="PS50005">
    <property type="entry name" value="TPR"/>
    <property type="match status" value="1"/>
</dbReference>
<organism evidence="5 6">
    <name type="scientific">Candidatus Portnoybacteria bacterium CG_4_9_14_3_um_filter_40_10</name>
    <dbReference type="NCBI Taxonomy" id="1974804"/>
    <lineage>
        <taxon>Bacteria</taxon>
        <taxon>Candidatus Portnoyibacteriota</taxon>
    </lineage>
</organism>
<evidence type="ECO:0000313" key="6">
    <source>
        <dbReference type="Proteomes" id="UP000230434"/>
    </source>
</evidence>
<dbReference type="AlphaFoldDB" id="A0A2M7YND6"/>
<dbReference type="PANTHER" id="PTHR45586">
    <property type="entry name" value="TPR REPEAT-CONTAINING PROTEIN PA4667"/>
    <property type="match status" value="1"/>
</dbReference>
<feature type="repeat" description="TPR" evidence="3">
    <location>
        <begin position="181"/>
        <end position="214"/>
    </location>
</feature>
<name>A0A2M7YND6_9BACT</name>
<dbReference type="InterPro" id="IPR051012">
    <property type="entry name" value="CellSynth/LPSAsmb/PSIAsmb"/>
</dbReference>
<evidence type="ECO:0000256" key="1">
    <source>
        <dbReference type="ARBA" id="ARBA00022737"/>
    </source>
</evidence>
<gene>
    <name evidence="5" type="ORF">CO159_03135</name>
</gene>
<dbReference type="Gene3D" id="1.25.40.10">
    <property type="entry name" value="Tetratricopeptide repeat domain"/>
    <property type="match status" value="1"/>
</dbReference>
<protein>
    <submittedName>
        <fullName evidence="5">Uncharacterized protein</fullName>
    </submittedName>
</protein>
<dbReference type="InterPro" id="IPR019734">
    <property type="entry name" value="TPR_rpt"/>
</dbReference>
<evidence type="ECO:0000256" key="2">
    <source>
        <dbReference type="ARBA" id="ARBA00022803"/>
    </source>
</evidence>
<evidence type="ECO:0000256" key="4">
    <source>
        <dbReference type="SAM" id="Phobius"/>
    </source>
</evidence>
<dbReference type="SMART" id="SM00028">
    <property type="entry name" value="TPR"/>
    <property type="match status" value="3"/>
</dbReference>
<reference evidence="6" key="1">
    <citation type="submission" date="2017-09" db="EMBL/GenBank/DDBJ databases">
        <title>Depth-based differentiation of microbial function through sediment-hosted aquifers and enrichment of novel symbionts in the deep terrestrial subsurface.</title>
        <authorList>
            <person name="Probst A.J."/>
            <person name="Ladd B."/>
            <person name="Jarett J.K."/>
            <person name="Geller-Mcgrath D.E."/>
            <person name="Sieber C.M.K."/>
            <person name="Emerson J.B."/>
            <person name="Anantharaman K."/>
            <person name="Thomas B.C."/>
            <person name="Malmstrom R."/>
            <person name="Stieglmeier M."/>
            <person name="Klingl A."/>
            <person name="Woyke T."/>
            <person name="Ryan C.M."/>
            <person name="Banfield J.F."/>
        </authorList>
    </citation>
    <scope>NUCLEOTIDE SEQUENCE [LARGE SCALE GENOMIC DNA]</scope>
</reference>
<evidence type="ECO:0000256" key="3">
    <source>
        <dbReference type="PROSITE-ProRule" id="PRU00339"/>
    </source>
</evidence>
<feature type="transmembrane region" description="Helical" evidence="4">
    <location>
        <begin position="6"/>
        <end position="26"/>
    </location>
</feature>
<dbReference type="PANTHER" id="PTHR45586:SF1">
    <property type="entry name" value="LIPOPOLYSACCHARIDE ASSEMBLY PROTEIN B"/>
    <property type="match status" value="1"/>
</dbReference>
<keyword evidence="4" id="KW-0472">Membrane</keyword>
<comment type="caution">
    <text evidence="5">The sequence shown here is derived from an EMBL/GenBank/DDBJ whole genome shotgun (WGS) entry which is preliminary data.</text>
</comment>
<keyword evidence="4" id="KW-0812">Transmembrane</keyword>
<keyword evidence="2 3" id="KW-0802">TPR repeat</keyword>
<dbReference type="SUPFAM" id="SSF48452">
    <property type="entry name" value="TPR-like"/>
    <property type="match status" value="1"/>
</dbReference>
<dbReference type="Proteomes" id="UP000230434">
    <property type="component" value="Unassembled WGS sequence"/>
</dbReference>
<dbReference type="EMBL" id="PFWF01000068">
    <property type="protein sequence ID" value="PJA64432.1"/>
    <property type="molecule type" value="Genomic_DNA"/>
</dbReference>
<proteinExistence type="predicted"/>
<dbReference type="InterPro" id="IPR011990">
    <property type="entry name" value="TPR-like_helical_dom_sf"/>
</dbReference>
<keyword evidence="4" id="KW-1133">Transmembrane helix</keyword>
<accession>A0A2M7YND6</accession>